<dbReference type="Proteomes" id="UP000030762">
    <property type="component" value="Unassembled WGS sequence"/>
</dbReference>
<evidence type="ECO:0000313" key="2">
    <source>
        <dbReference type="EMBL" id="EQC38436.1"/>
    </source>
</evidence>
<feature type="region of interest" description="Disordered" evidence="1">
    <location>
        <begin position="78"/>
        <end position="97"/>
    </location>
</feature>
<dbReference type="OMA" id="RRMRMRF"/>
<keyword evidence="3" id="KW-1185">Reference proteome</keyword>
<protein>
    <submittedName>
        <fullName evidence="2">Uncharacterized protein</fullName>
    </submittedName>
</protein>
<feature type="compositionally biased region" description="Acidic residues" evidence="1">
    <location>
        <begin position="84"/>
        <end position="96"/>
    </location>
</feature>
<accession>T0QUV3</accession>
<evidence type="ECO:0000313" key="3">
    <source>
        <dbReference type="Proteomes" id="UP000030762"/>
    </source>
</evidence>
<dbReference type="RefSeq" id="XP_008608028.1">
    <property type="nucleotide sequence ID" value="XM_008609806.1"/>
</dbReference>
<dbReference type="AlphaFoldDB" id="T0QUV3"/>
<dbReference type="OrthoDB" id="79778at2759"/>
<dbReference type="InParanoid" id="T0QUV3"/>
<feature type="region of interest" description="Disordered" evidence="1">
    <location>
        <begin position="1"/>
        <end position="51"/>
    </location>
</feature>
<name>T0QUV3_SAPDV</name>
<evidence type="ECO:0000256" key="1">
    <source>
        <dbReference type="SAM" id="MobiDB-lite"/>
    </source>
</evidence>
<sequence>MDDLRLPVRSILRTSKARVDTSVKKSAMKSPAKRRRGPEGPTPTKPGKAKLHTMDFLDGITSPRRVTFSPFVARTPKRPKVDVSTDDEDTDEDADEAAATVRKQRRMRMRFQHVRRQPLHVRLTKWVRGWWSGKRYEPFFSADDEAPAPPPYTPVLDFTSDDRAYNEQFDRRVEEAAQRDNVALSNDVSPDDTPLELALPCDGAFDQLADAVRPHVVAPAPISATLTKLCDDLPGVRRLCSSTT</sequence>
<reference evidence="2 3" key="1">
    <citation type="submission" date="2012-04" db="EMBL/GenBank/DDBJ databases">
        <title>The Genome Sequence of Saprolegnia declina VS20.</title>
        <authorList>
            <consortium name="The Broad Institute Genome Sequencing Platform"/>
            <person name="Russ C."/>
            <person name="Nusbaum C."/>
            <person name="Tyler B."/>
            <person name="van West P."/>
            <person name="Dieguez-Uribeondo J."/>
            <person name="de Bruijn I."/>
            <person name="Tripathy S."/>
            <person name="Jiang R."/>
            <person name="Young S.K."/>
            <person name="Zeng Q."/>
            <person name="Gargeya S."/>
            <person name="Fitzgerald M."/>
            <person name="Haas B."/>
            <person name="Abouelleil A."/>
            <person name="Alvarado L."/>
            <person name="Arachchi H.M."/>
            <person name="Berlin A."/>
            <person name="Chapman S.B."/>
            <person name="Goldberg J."/>
            <person name="Griggs A."/>
            <person name="Gujja S."/>
            <person name="Hansen M."/>
            <person name="Howarth C."/>
            <person name="Imamovic A."/>
            <person name="Larimer J."/>
            <person name="McCowen C."/>
            <person name="Montmayeur A."/>
            <person name="Murphy C."/>
            <person name="Neiman D."/>
            <person name="Pearson M."/>
            <person name="Priest M."/>
            <person name="Roberts A."/>
            <person name="Saif S."/>
            <person name="Shea T."/>
            <person name="Sisk P."/>
            <person name="Sykes S."/>
            <person name="Wortman J."/>
            <person name="Nusbaum C."/>
            <person name="Birren B."/>
        </authorList>
    </citation>
    <scope>NUCLEOTIDE SEQUENCE [LARGE SCALE GENOMIC DNA]</scope>
    <source>
        <strain evidence="2 3">VS20</strain>
    </source>
</reference>
<dbReference type="VEuPathDB" id="FungiDB:SDRG_04145"/>
<gene>
    <name evidence="2" type="ORF">SDRG_04145</name>
</gene>
<dbReference type="EMBL" id="JH767141">
    <property type="protein sequence ID" value="EQC38436.1"/>
    <property type="molecule type" value="Genomic_DNA"/>
</dbReference>
<proteinExistence type="predicted"/>
<dbReference type="GeneID" id="19944872"/>
<organism evidence="2 3">
    <name type="scientific">Saprolegnia diclina (strain VS20)</name>
    <dbReference type="NCBI Taxonomy" id="1156394"/>
    <lineage>
        <taxon>Eukaryota</taxon>
        <taxon>Sar</taxon>
        <taxon>Stramenopiles</taxon>
        <taxon>Oomycota</taxon>
        <taxon>Saprolegniomycetes</taxon>
        <taxon>Saprolegniales</taxon>
        <taxon>Saprolegniaceae</taxon>
        <taxon>Saprolegnia</taxon>
    </lineage>
</organism>